<dbReference type="EMBL" id="AZAC01000021">
    <property type="protein sequence ID" value="KIX12953.1"/>
    <property type="molecule type" value="Genomic_DNA"/>
</dbReference>
<proteinExistence type="predicted"/>
<comment type="caution">
    <text evidence="1">The sequence shown here is derived from an EMBL/GenBank/DDBJ whole genome shotgun (WGS) entry which is preliminary data.</text>
</comment>
<keyword evidence="2" id="KW-1185">Reference proteome</keyword>
<accession>A0A0D2HR38</accession>
<dbReference type="OrthoDB" id="1420435at2"/>
<evidence type="ECO:0000313" key="2">
    <source>
        <dbReference type="Proteomes" id="UP000032233"/>
    </source>
</evidence>
<dbReference type="AlphaFoldDB" id="A0A0D2HR38"/>
<organism evidence="1 2">
    <name type="scientific">Dethiosulfatarculus sandiegensis</name>
    <dbReference type="NCBI Taxonomy" id="1429043"/>
    <lineage>
        <taxon>Bacteria</taxon>
        <taxon>Pseudomonadati</taxon>
        <taxon>Thermodesulfobacteriota</taxon>
        <taxon>Desulfarculia</taxon>
        <taxon>Desulfarculales</taxon>
        <taxon>Desulfarculaceae</taxon>
        <taxon>Dethiosulfatarculus</taxon>
    </lineage>
</organism>
<gene>
    <name evidence="1" type="ORF">X474_16810</name>
</gene>
<name>A0A0D2HR38_9BACT</name>
<sequence length="245" mass="26896">MQREDRGILMLGILLTVLACLIFGGCTPAHMALESGFKQKADHMPVKGRQGFNFQESFSFGPYKAANVQRGWTHSTAWGFLGYEDFSAEQDYQFELINQQGKTWQVNCALGVRQKLIQTLLGDNKGSFTWEISRHGNMACTILQGDKTNSWRLVMARSTGETALNGLLFSNVKTIQVKGSNRLAGSSITLSDPTGYFFKQAGGIVGAVEVINQGAVWLLPNTENSRDPMAAASAALMLYQDIGRD</sequence>
<dbReference type="PROSITE" id="PS51257">
    <property type="entry name" value="PROKAR_LIPOPROTEIN"/>
    <property type="match status" value="1"/>
</dbReference>
<dbReference type="STRING" id="1429043.X474_16810"/>
<dbReference type="Proteomes" id="UP000032233">
    <property type="component" value="Unassembled WGS sequence"/>
</dbReference>
<dbReference type="InParanoid" id="A0A0D2HR38"/>
<evidence type="ECO:0000313" key="1">
    <source>
        <dbReference type="EMBL" id="KIX12953.1"/>
    </source>
</evidence>
<dbReference type="RefSeq" id="WP_044350039.1">
    <property type="nucleotide sequence ID" value="NZ_AZAC01000021.1"/>
</dbReference>
<protein>
    <submittedName>
        <fullName evidence="1">Uncharacterized protein</fullName>
    </submittedName>
</protein>
<reference evidence="1 2" key="1">
    <citation type="submission" date="2013-11" db="EMBL/GenBank/DDBJ databases">
        <title>Metagenomic analysis of a methanogenic consortium involved in long chain n-alkane degradation.</title>
        <authorList>
            <person name="Davidova I.A."/>
            <person name="Callaghan A.V."/>
            <person name="Wawrik B."/>
            <person name="Pruitt S."/>
            <person name="Marks C."/>
            <person name="Duncan K.E."/>
            <person name="Suflita J.M."/>
        </authorList>
    </citation>
    <scope>NUCLEOTIDE SEQUENCE [LARGE SCALE GENOMIC DNA]</scope>
    <source>
        <strain evidence="1 2">SPR</strain>
    </source>
</reference>